<name>A0AAW5V097_9LEPT</name>
<accession>A0AAW5V097</accession>
<evidence type="ECO:0000256" key="1">
    <source>
        <dbReference type="ARBA" id="ARBA00010996"/>
    </source>
</evidence>
<dbReference type="PANTHER" id="PTHR12151">
    <property type="entry name" value="ELECTRON TRANSPORT PROTIN SCO1/SENC FAMILY MEMBER"/>
    <property type="match status" value="1"/>
</dbReference>
<feature type="binding site" evidence="2">
    <location>
        <position position="170"/>
    </location>
    <ligand>
        <name>Cu cation</name>
        <dbReference type="ChEBI" id="CHEBI:23378"/>
    </ligand>
</feature>
<evidence type="ECO:0000256" key="2">
    <source>
        <dbReference type="PIRSR" id="PIRSR603782-1"/>
    </source>
</evidence>
<dbReference type="Proteomes" id="UP000297352">
    <property type="component" value="Unassembled WGS sequence"/>
</dbReference>
<evidence type="ECO:0000313" key="4">
    <source>
        <dbReference type="EMBL" id="MCW7515141.1"/>
    </source>
</evidence>
<dbReference type="EMBL" id="JAMQQD010000002">
    <property type="protein sequence ID" value="MCW7515141.1"/>
    <property type="molecule type" value="Genomic_DNA"/>
</dbReference>
<organism evidence="4 7">
    <name type="scientific">Leptospira levettii</name>
    <dbReference type="NCBI Taxonomy" id="2023178"/>
    <lineage>
        <taxon>Bacteria</taxon>
        <taxon>Pseudomonadati</taxon>
        <taxon>Spirochaetota</taxon>
        <taxon>Spirochaetia</taxon>
        <taxon>Leptospirales</taxon>
        <taxon>Leptospiraceae</taxon>
        <taxon>Leptospira</taxon>
    </lineage>
</organism>
<keyword evidence="3" id="KW-1015">Disulfide bond</keyword>
<proteinExistence type="inferred from homology"/>
<dbReference type="CDD" id="cd02968">
    <property type="entry name" value="SCO"/>
    <property type="match status" value="1"/>
</dbReference>
<reference evidence="4" key="3">
    <citation type="submission" date="2022-06" db="EMBL/GenBank/DDBJ databases">
        <title>Leptospira isolates from biofilms formed at urban environments.</title>
        <authorList>
            <person name="Ribeiro P.S."/>
            <person name="Sousa T."/>
            <person name="Carvalho N."/>
            <person name="Aburjaile F."/>
            <person name="Neves F."/>
            <person name="Oliveira D."/>
            <person name="Blanco L."/>
            <person name="Lima J."/>
            <person name="Costa F."/>
            <person name="Brenig B."/>
            <person name="Soares S."/>
            <person name="Ramos R."/>
            <person name="Goes-Neto A."/>
            <person name="Matiuzzi M."/>
            <person name="Azevedo V."/>
            <person name="Ristow P."/>
        </authorList>
    </citation>
    <scope>NUCLEOTIDE SEQUENCE</scope>
    <source>
        <strain evidence="4">VSF7</strain>
    </source>
</reference>
<dbReference type="InterPro" id="IPR003782">
    <property type="entry name" value="SCO1/SenC"/>
</dbReference>
<dbReference type="RefSeq" id="WP_100718942.1">
    <property type="nucleotide sequence ID" value="NZ_JAMQPS010000001.1"/>
</dbReference>
<evidence type="ECO:0000313" key="6">
    <source>
        <dbReference type="Proteomes" id="UP000297352"/>
    </source>
</evidence>
<sequence length="205" mass="23362">MNQTISKYFYSYLFVIVGISLFQCDEHNTNHHHEHEPLLAANEPAQGSILELKNQWKNEENKTVSFVDWKGKPFLISMFYASCISICPRLVSDLEQVAKKIESESGKVPNVILVSFDSKNDTPQVLKDYKKKMGLGQNWSLLTGKEEDVRILSVILGINYKEMESGEFNHSAVISLFDREGLNVTRIEGIGSDVETMILKFKELK</sequence>
<dbReference type="InterPro" id="IPR036249">
    <property type="entry name" value="Thioredoxin-like_sf"/>
</dbReference>
<dbReference type="Pfam" id="PF02630">
    <property type="entry name" value="SCO1-SenC"/>
    <property type="match status" value="1"/>
</dbReference>
<dbReference type="AlphaFoldDB" id="A0AAW5V097"/>
<protein>
    <submittedName>
        <fullName evidence="4">SCO family protein</fullName>
    </submittedName>
</protein>
<reference evidence="5" key="1">
    <citation type="submission" date="2018-10" db="EMBL/GenBank/DDBJ databases">
        <authorList>
            <person name="Vincent A.T."/>
            <person name="Schiettekatte O."/>
            <person name="Bourhy P."/>
            <person name="Veyrier F.J."/>
            <person name="Picardeau M."/>
        </authorList>
    </citation>
    <scope>NUCLEOTIDE SEQUENCE</scope>
    <source>
        <strain evidence="5">201702449</strain>
    </source>
</reference>
<comment type="caution">
    <text evidence="4">The sequence shown here is derived from an EMBL/GenBank/DDBJ whole genome shotgun (WGS) entry which is preliminary data.</text>
</comment>
<keyword evidence="2" id="KW-0479">Metal-binding</keyword>
<dbReference type="EMBL" id="RQGI01000006">
    <property type="protein sequence ID" value="TGL74870.1"/>
    <property type="molecule type" value="Genomic_DNA"/>
</dbReference>
<keyword evidence="2" id="KW-0186">Copper</keyword>
<feature type="binding site" evidence="2">
    <location>
        <position position="87"/>
    </location>
    <ligand>
        <name>Cu cation</name>
        <dbReference type="ChEBI" id="CHEBI:23378"/>
    </ligand>
</feature>
<evidence type="ECO:0000256" key="3">
    <source>
        <dbReference type="PIRSR" id="PIRSR603782-2"/>
    </source>
</evidence>
<feature type="disulfide bond" description="Redox-active" evidence="3">
    <location>
        <begin position="83"/>
        <end position="87"/>
    </location>
</feature>
<gene>
    <name evidence="5" type="ORF">EHQ60_00730</name>
    <name evidence="4" type="ORF">ND810_08225</name>
</gene>
<keyword evidence="6" id="KW-1185">Reference proteome</keyword>
<dbReference type="GO" id="GO:0046872">
    <property type="term" value="F:metal ion binding"/>
    <property type="evidence" value="ECO:0007669"/>
    <property type="project" value="UniProtKB-KW"/>
</dbReference>
<reference evidence="5" key="2">
    <citation type="journal article" date="2019" name="PLoS Negl. Trop. Dis.">
        <title>Revisiting the worldwide diversity of Leptospira species in the environment.</title>
        <authorList>
            <person name="Vincent A.T."/>
            <person name="Schiettekatte O."/>
            <person name="Bourhy P."/>
            <person name="Veyrier F.J."/>
            <person name="Picardeau M."/>
        </authorList>
    </citation>
    <scope>NUCLEOTIDE SEQUENCE</scope>
    <source>
        <strain evidence="5">201702449</strain>
    </source>
</reference>
<evidence type="ECO:0000313" key="5">
    <source>
        <dbReference type="EMBL" id="TGL74870.1"/>
    </source>
</evidence>
<feature type="binding site" evidence="2">
    <location>
        <position position="83"/>
    </location>
    <ligand>
        <name>Cu cation</name>
        <dbReference type="ChEBI" id="CHEBI:23378"/>
    </ligand>
</feature>
<dbReference type="Gene3D" id="3.40.30.10">
    <property type="entry name" value="Glutaredoxin"/>
    <property type="match status" value="1"/>
</dbReference>
<dbReference type="PANTHER" id="PTHR12151:SF25">
    <property type="entry name" value="LINALOOL DEHYDRATASE_ISOMERASE DOMAIN-CONTAINING PROTEIN"/>
    <property type="match status" value="1"/>
</dbReference>
<evidence type="ECO:0000313" key="7">
    <source>
        <dbReference type="Proteomes" id="UP001209694"/>
    </source>
</evidence>
<dbReference type="SUPFAM" id="SSF52833">
    <property type="entry name" value="Thioredoxin-like"/>
    <property type="match status" value="1"/>
</dbReference>
<dbReference type="Proteomes" id="UP001209694">
    <property type="component" value="Unassembled WGS sequence"/>
</dbReference>
<comment type="similarity">
    <text evidence="1">Belongs to the SCO1/2 family.</text>
</comment>